<evidence type="ECO:0000313" key="2">
    <source>
        <dbReference type="Proteomes" id="UP000076874"/>
    </source>
</evidence>
<name>A0A167W350_9HYPO</name>
<comment type="caution">
    <text evidence="1">The sequence shown here is derived from an EMBL/GenBank/DDBJ whole genome shotgun (WGS) entry which is preliminary data.</text>
</comment>
<accession>A0A167W350</accession>
<dbReference type="AlphaFoldDB" id="A0A167W350"/>
<gene>
    <name evidence="1" type="ORF">SPI_03442</name>
</gene>
<sequence length="52" mass="5452">MSPLFVFLLSSLNNNGLSNSYLSRDRLGGLAAVRSRANAAAIGCRITKRAGA</sequence>
<organism evidence="1 2">
    <name type="scientific">Niveomyces insectorum RCEF 264</name>
    <dbReference type="NCBI Taxonomy" id="1081102"/>
    <lineage>
        <taxon>Eukaryota</taxon>
        <taxon>Fungi</taxon>
        <taxon>Dikarya</taxon>
        <taxon>Ascomycota</taxon>
        <taxon>Pezizomycotina</taxon>
        <taxon>Sordariomycetes</taxon>
        <taxon>Hypocreomycetidae</taxon>
        <taxon>Hypocreales</taxon>
        <taxon>Cordycipitaceae</taxon>
        <taxon>Niveomyces</taxon>
    </lineage>
</organism>
<keyword evidence="2" id="KW-1185">Reference proteome</keyword>
<dbReference type="EMBL" id="AZHD01000005">
    <property type="protein sequence ID" value="OAA63279.1"/>
    <property type="molecule type" value="Genomic_DNA"/>
</dbReference>
<proteinExistence type="predicted"/>
<protein>
    <submittedName>
        <fullName evidence="1">Uncharacterized protein</fullName>
    </submittedName>
</protein>
<evidence type="ECO:0000313" key="1">
    <source>
        <dbReference type="EMBL" id="OAA63279.1"/>
    </source>
</evidence>
<dbReference type="Proteomes" id="UP000076874">
    <property type="component" value="Unassembled WGS sequence"/>
</dbReference>
<reference evidence="1 2" key="1">
    <citation type="journal article" date="2016" name="Genome Biol. Evol.">
        <title>Divergent and convergent evolution of fungal pathogenicity.</title>
        <authorList>
            <person name="Shang Y."/>
            <person name="Xiao G."/>
            <person name="Zheng P."/>
            <person name="Cen K."/>
            <person name="Zhan S."/>
            <person name="Wang C."/>
        </authorList>
    </citation>
    <scope>NUCLEOTIDE SEQUENCE [LARGE SCALE GENOMIC DNA]</scope>
    <source>
        <strain evidence="1 2">RCEF 264</strain>
    </source>
</reference>